<comment type="subcellular location">
    <subcellularLocation>
        <location evidence="5">Cytoplasm</location>
    </subcellularLocation>
</comment>
<organism evidence="9 10">
    <name type="scientific">Vreelandella nigrificans</name>
    <dbReference type="NCBI Taxonomy" id="2042704"/>
    <lineage>
        <taxon>Bacteria</taxon>
        <taxon>Pseudomonadati</taxon>
        <taxon>Pseudomonadota</taxon>
        <taxon>Gammaproteobacteria</taxon>
        <taxon>Oceanospirillales</taxon>
        <taxon>Halomonadaceae</taxon>
        <taxon>Vreelandella</taxon>
    </lineage>
</organism>
<dbReference type="InterPro" id="IPR036291">
    <property type="entry name" value="NAD(P)-bd_dom_sf"/>
</dbReference>
<feature type="active site" description="Proton donor" evidence="5">
    <location>
        <position position="284"/>
    </location>
</feature>
<feature type="active site" evidence="5">
    <location>
        <position position="267"/>
    </location>
</feature>
<reference evidence="10" key="1">
    <citation type="submission" date="2017-09" db="EMBL/GenBank/DDBJ databases">
        <authorList>
            <person name="Cho G.-S."/>
            <person name="Oguntoyinbo F.A."/>
            <person name="Cnockaert M."/>
            <person name="Kabisch J."/>
            <person name="Neve H."/>
            <person name="Bockelmann W."/>
            <person name="Wenning M."/>
            <person name="Franz C.M."/>
            <person name="Vandamme P."/>
        </authorList>
    </citation>
    <scope>NUCLEOTIDE SEQUENCE [LARGE SCALE GENOMIC DNA]</scope>
    <source>
        <strain evidence="10">MBT G8648</strain>
    </source>
</reference>
<dbReference type="SUPFAM" id="SSF51735">
    <property type="entry name" value="NAD(P)-binding Rossmann-fold domains"/>
    <property type="match status" value="1"/>
</dbReference>
<dbReference type="PROSITE" id="PS00065">
    <property type="entry name" value="D_2_HYDROXYACID_DH_1"/>
    <property type="match status" value="1"/>
</dbReference>
<accession>A0A2A4HFH7</accession>
<comment type="caution">
    <text evidence="5">Lacks conserved residue(s) required for the propagation of feature annotation.</text>
</comment>
<dbReference type="SUPFAM" id="SSF52283">
    <property type="entry name" value="Formate/glycerate dehydrogenase catalytic domain-like"/>
    <property type="match status" value="1"/>
</dbReference>
<keyword evidence="10" id="KW-1185">Reference proteome</keyword>
<dbReference type="GO" id="GO:0046983">
    <property type="term" value="F:protein dimerization activity"/>
    <property type="evidence" value="ECO:0007669"/>
    <property type="project" value="InterPro"/>
</dbReference>
<feature type="active site" evidence="5">
    <location>
        <position position="238"/>
    </location>
</feature>
<comment type="pathway">
    <text evidence="5">Cofactor biosynthesis; pyridoxine 5'-phosphate biosynthesis; pyridoxine 5'-phosphate from D-erythrose 4-phosphate: step 2/5.</text>
</comment>
<dbReference type="InterPro" id="IPR020921">
    <property type="entry name" value="Erythronate-4-P_DHase"/>
</dbReference>
<feature type="domain" description="D-isomer specific 2-hydroxyacid dehydrogenase NAD-binding" evidence="7">
    <location>
        <begin position="111"/>
        <end position="160"/>
    </location>
</feature>
<feature type="binding site" evidence="5">
    <location>
        <position position="262"/>
    </location>
    <ligand>
        <name>NAD(+)</name>
        <dbReference type="ChEBI" id="CHEBI:57540"/>
    </ligand>
</feature>
<dbReference type="PANTHER" id="PTHR42938">
    <property type="entry name" value="FORMATE DEHYDROGENASE 1"/>
    <property type="match status" value="1"/>
</dbReference>
<dbReference type="EC" id="1.1.1.290" evidence="5"/>
<dbReference type="CDD" id="cd12158">
    <property type="entry name" value="ErythrP_dh"/>
    <property type="match status" value="1"/>
</dbReference>
<feature type="domain" description="Erythronate-4-phosphate dehydrogenase dimerisation" evidence="8">
    <location>
        <begin position="320"/>
        <end position="399"/>
    </location>
</feature>
<comment type="catalytic activity">
    <reaction evidence="5">
        <text>4-phospho-D-erythronate + NAD(+) = (R)-3-hydroxy-2-oxo-4-phosphooxybutanoate + NADH + H(+)</text>
        <dbReference type="Rhea" id="RHEA:18829"/>
        <dbReference type="ChEBI" id="CHEBI:15378"/>
        <dbReference type="ChEBI" id="CHEBI:57540"/>
        <dbReference type="ChEBI" id="CHEBI:57945"/>
        <dbReference type="ChEBI" id="CHEBI:58538"/>
        <dbReference type="ChEBI" id="CHEBI:58766"/>
        <dbReference type="EC" id="1.1.1.290"/>
    </reaction>
</comment>
<evidence type="ECO:0000259" key="8">
    <source>
        <dbReference type="Pfam" id="PF11890"/>
    </source>
</evidence>
<proteinExistence type="inferred from homology"/>
<keyword evidence="1 5" id="KW-0963">Cytoplasm</keyword>
<evidence type="ECO:0000313" key="9">
    <source>
        <dbReference type="EMBL" id="PCF93788.1"/>
    </source>
</evidence>
<dbReference type="EMBL" id="NWUX01000030">
    <property type="protein sequence ID" value="PCF93788.1"/>
    <property type="molecule type" value="Genomic_DNA"/>
</dbReference>
<dbReference type="GO" id="GO:0033711">
    <property type="term" value="F:4-phosphoerythronate dehydrogenase activity"/>
    <property type="evidence" value="ECO:0007669"/>
    <property type="project" value="UniProtKB-EC"/>
</dbReference>
<feature type="binding site" evidence="5">
    <location>
        <position position="146"/>
    </location>
    <ligand>
        <name>NAD(+)</name>
        <dbReference type="ChEBI" id="CHEBI:57540"/>
    </ligand>
</feature>
<keyword evidence="4 5" id="KW-0664">Pyridoxine biosynthesis</keyword>
<dbReference type="InterPro" id="IPR038251">
    <property type="entry name" value="PdxB_dimer_sf"/>
</dbReference>
<dbReference type="UniPathway" id="UPA00244">
    <property type="reaction ID" value="UER00310"/>
</dbReference>
<evidence type="ECO:0000256" key="2">
    <source>
        <dbReference type="ARBA" id="ARBA00023002"/>
    </source>
</evidence>
<feature type="binding site" evidence="5">
    <location>
        <position position="45"/>
    </location>
    <ligand>
        <name>substrate</name>
    </ligand>
</feature>
<dbReference type="AlphaFoldDB" id="A0A2A4HFH7"/>
<feature type="domain" description="D-isomer specific 2-hydroxyacid dehydrogenase NAD-binding" evidence="7">
    <location>
        <begin position="187"/>
        <end position="286"/>
    </location>
</feature>
<dbReference type="InterPro" id="IPR029752">
    <property type="entry name" value="D-isomer_DH_CS1"/>
</dbReference>
<dbReference type="PANTHER" id="PTHR42938:SF9">
    <property type="entry name" value="FORMATE DEHYDROGENASE 1"/>
    <property type="match status" value="1"/>
</dbReference>
<dbReference type="OrthoDB" id="9770208at2"/>
<dbReference type="InterPro" id="IPR006140">
    <property type="entry name" value="D-isomer_DH_NAD-bd"/>
</dbReference>
<evidence type="ECO:0000313" key="10">
    <source>
        <dbReference type="Proteomes" id="UP000218677"/>
    </source>
</evidence>
<feature type="binding site" evidence="5">
    <location>
        <position position="287"/>
    </location>
    <ligand>
        <name>NAD(+)</name>
        <dbReference type="ChEBI" id="CHEBI:57540"/>
    </ligand>
</feature>
<dbReference type="RefSeq" id="WP_096654894.1">
    <property type="nucleotide sequence ID" value="NZ_NWUX01000030.1"/>
</dbReference>
<dbReference type="Proteomes" id="UP000218677">
    <property type="component" value="Unassembled WGS sequence"/>
</dbReference>
<dbReference type="InterPro" id="IPR024531">
    <property type="entry name" value="Erythronate-4-P_DHase_dimer"/>
</dbReference>
<evidence type="ECO:0000259" key="7">
    <source>
        <dbReference type="Pfam" id="PF02826"/>
    </source>
</evidence>
<dbReference type="GO" id="GO:0005829">
    <property type="term" value="C:cytosol"/>
    <property type="evidence" value="ECO:0007669"/>
    <property type="project" value="TreeGrafter"/>
</dbReference>
<keyword evidence="2 5" id="KW-0560">Oxidoreductase</keyword>
<feature type="binding site" evidence="5">
    <location>
        <position position="205"/>
    </location>
    <ligand>
        <name>NAD(+)</name>
        <dbReference type="ChEBI" id="CHEBI:57540"/>
    </ligand>
</feature>
<feature type="binding site" evidence="5">
    <location>
        <position position="66"/>
    </location>
    <ligand>
        <name>substrate</name>
    </ligand>
</feature>
<comment type="similarity">
    <text evidence="5">Belongs to the D-isomer specific 2-hydroxyacid dehydrogenase family. PdxB subfamily.</text>
</comment>
<dbReference type="Pfam" id="PF11890">
    <property type="entry name" value="DUF3410"/>
    <property type="match status" value="1"/>
</dbReference>
<gene>
    <name evidence="5" type="primary">pdxB</name>
    <name evidence="9" type="ORF">CPA45_20695</name>
</gene>
<comment type="subunit">
    <text evidence="5">Homodimer.</text>
</comment>
<evidence type="ECO:0000256" key="6">
    <source>
        <dbReference type="SAM" id="MobiDB-lite"/>
    </source>
</evidence>
<feature type="compositionally biased region" description="Gly residues" evidence="6">
    <location>
        <begin position="160"/>
        <end position="176"/>
    </location>
</feature>
<evidence type="ECO:0000256" key="4">
    <source>
        <dbReference type="ARBA" id="ARBA00023096"/>
    </source>
</evidence>
<dbReference type="Pfam" id="PF02826">
    <property type="entry name" value="2-Hacid_dh_C"/>
    <property type="match status" value="2"/>
</dbReference>
<feature type="region of interest" description="Disordered" evidence="6">
    <location>
        <begin position="151"/>
        <end position="178"/>
    </location>
</feature>
<dbReference type="GO" id="GO:0036001">
    <property type="term" value="P:'de novo' pyridoxal 5'-phosphate biosynthetic process"/>
    <property type="evidence" value="ECO:0007669"/>
    <property type="project" value="TreeGrafter"/>
</dbReference>
<evidence type="ECO:0000256" key="1">
    <source>
        <dbReference type="ARBA" id="ARBA00022490"/>
    </source>
</evidence>
<dbReference type="GO" id="GO:0051287">
    <property type="term" value="F:NAD binding"/>
    <property type="evidence" value="ECO:0007669"/>
    <property type="project" value="InterPro"/>
</dbReference>
<comment type="function">
    <text evidence="5">Catalyzes the oxidation of erythronate-4-phosphate to 3-hydroxy-2-oxo-4-phosphonooxybutanoate.</text>
</comment>
<evidence type="ECO:0000256" key="5">
    <source>
        <dbReference type="HAMAP-Rule" id="MF_01825"/>
    </source>
</evidence>
<name>A0A2A4HFH7_9GAMM</name>
<dbReference type="Gene3D" id="3.40.50.720">
    <property type="entry name" value="NAD(P)-binding Rossmann-like Domain"/>
    <property type="match status" value="2"/>
</dbReference>
<evidence type="ECO:0000256" key="3">
    <source>
        <dbReference type="ARBA" id="ARBA00023027"/>
    </source>
</evidence>
<dbReference type="Gene3D" id="3.30.1370.170">
    <property type="match status" value="1"/>
</dbReference>
<comment type="caution">
    <text evidence="9">The sequence shown here is derived from an EMBL/GenBank/DDBJ whole genome shotgun (WGS) entry which is preliminary data.</text>
</comment>
<dbReference type="GO" id="GO:0008615">
    <property type="term" value="P:pyridoxine biosynthetic process"/>
    <property type="evidence" value="ECO:0007669"/>
    <property type="project" value="UniProtKB-UniRule"/>
</dbReference>
<sequence>MKLVIDTNIPAADACFGAFGTLIRVPGREISACDVVEADALIVRSITQVNRALLAQSAVRFVGTCTIGTDHIDRELLTERGIHFASAPGCNAEAVVDYVLSSLLTVSEREGWPLLERKVGVVGVGNVGSRLQQRLQALGVETLLCDPPRAEKEHVEQDGVGQGSAGQGGSGQGGTGQESLRVEGQQGFVSLDELIDRCDVLCLHTPLVSDGPHATYQLLNAQRINELAPGTVLLNAGRGDCVDGLALRSRLAGKGDITAILDVWEEEPGIDAGLRDLVALATPHIAGHSLDGKLRGSWMIQQALAELEGQPSQTTFNELCPPPALAMLTLQHMLPVEDALRLCVRAVYDVRRDHDALQRQVFQQGIKRGFDYCRAHYPLRREFNTLKIVLKGDAISLQEPLSAAGFQTQCG</sequence>
<protein>
    <recommendedName>
        <fullName evidence="5">Erythronate-4-phosphate dehydrogenase</fullName>
        <ecNumber evidence="5">1.1.1.290</ecNumber>
    </recommendedName>
</protein>
<dbReference type="HAMAP" id="MF_01825">
    <property type="entry name" value="PdxB"/>
    <property type="match status" value="1"/>
</dbReference>
<keyword evidence="3 5" id="KW-0520">NAD</keyword>